<gene>
    <name evidence="2" type="ORF">Pmar_PMAR022538</name>
</gene>
<sequence length="351" mass="38992">MLAFLRSTSSVTRGNNQLTMVPEDLPPISYRHSFVVIGRPTVYTQFVKMVCESQSARFAICRRSNSVVGGENSVYNTSRSSMSLTSNSSLNLRRSTRRSGQRRESGNKCYCQIEAPSIPHLTSVGRSQTGSLSQSQSPEMRDAASNESTPICASVSGSVSRQRTLLSAIVTRVSFDNVSYKYSSSIPRLTSMTAVLNTAFIFLLSLDPPPSPSKVATASNPCMKCWKCLIGEDSSNRSEWNTLKEDIAMLELRLRQCQRTLENCGKRFGKPFVCLLVLSGVQSASGRRPSTRQQERRLAVDDLWRMWGPSGKGVLADRYDYEWNGDKLHGLACDISERLARQWRSSSIAVL</sequence>
<dbReference type="AlphaFoldDB" id="C5KNJ0"/>
<reference evidence="2 3" key="1">
    <citation type="submission" date="2008-07" db="EMBL/GenBank/DDBJ databases">
        <authorList>
            <person name="El-Sayed N."/>
            <person name="Caler E."/>
            <person name="Inman J."/>
            <person name="Amedeo P."/>
            <person name="Hass B."/>
            <person name="Wortman J."/>
        </authorList>
    </citation>
    <scope>NUCLEOTIDE SEQUENCE [LARGE SCALE GENOMIC DNA]</scope>
    <source>
        <strain evidence="3">ATCC 50983 / TXsc</strain>
    </source>
</reference>
<organism evidence="3">
    <name type="scientific">Perkinsus marinus (strain ATCC 50983 / TXsc)</name>
    <dbReference type="NCBI Taxonomy" id="423536"/>
    <lineage>
        <taxon>Eukaryota</taxon>
        <taxon>Sar</taxon>
        <taxon>Alveolata</taxon>
        <taxon>Perkinsozoa</taxon>
        <taxon>Perkinsea</taxon>
        <taxon>Perkinsida</taxon>
        <taxon>Perkinsidae</taxon>
        <taxon>Perkinsus</taxon>
    </lineage>
</organism>
<evidence type="ECO:0000313" key="2">
    <source>
        <dbReference type="EMBL" id="EER14005.1"/>
    </source>
</evidence>
<feature type="compositionally biased region" description="Polar residues" evidence="1">
    <location>
        <begin position="124"/>
        <end position="138"/>
    </location>
</feature>
<feature type="compositionally biased region" description="Low complexity" evidence="1">
    <location>
        <begin position="76"/>
        <end position="93"/>
    </location>
</feature>
<accession>C5KNJ0</accession>
<keyword evidence="3" id="KW-1185">Reference proteome</keyword>
<name>C5KNJ0_PERM5</name>
<feature type="region of interest" description="Disordered" evidence="1">
    <location>
        <begin position="121"/>
        <end position="147"/>
    </location>
</feature>
<dbReference type="InParanoid" id="C5KNJ0"/>
<evidence type="ECO:0000313" key="3">
    <source>
        <dbReference type="Proteomes" id="UP000007800"/>
    </source>
</evidence>
<dbReference type="Proteomes" id="UP000007800">
    <property type="component" value="Unassembled WGS sequence"/>
</dbReference>
<dbReference type="EMBL" id="GG674604">
    <property type="protein sequence ID" value="EER14005.1"/>
    <property type="molecule type" value="Genomic_DNA"/>
</dbReference>
<feature type="region of interest" description="Disordered" evidence="1">
    <location>
        <begin position="72"/>
        <end position="106"/>
    </location>
</feature>
<dbReference type="RefSeq" id="XP_002782210.1">
    <property type="nucleotide sequence ID" value="XM_002782164.1"/>
</dbReference>
<protein>
    <submittedName>
        <fullName evidence="2">Uncharacterized protein</fullName>
    </submittedName>
</protein>
<dbReference type="GeneID" id="9059797"/>
<evidence type="ECO:0000256" key="1">
    <source>
        <dbReference type="SAM" id="MobiDB-lite"/>
    </source>
</evidence>
<proteinExistence type="predicted"/>